<dbReference type="InterPro" id="IPR050553">
    <property type="entry name" value="Thioredoxin_ResA/DsbE_sf"/>
</dbReference>
<evidence type="ECO:0000256" key="1">
    <source>
        <dbReference type="SAM" id="SignalP"/>
    </source>
</evidence>
<evidence type="ECO:0000259" key="2">
    <source>
        <dbReference type="PROSITE" id="PS51352"/>
    </source>
</evidence>
<dbReference type="InterPro" id="IPR013740">
    <property type="entry name" value="Redoxin"/>
</dbReference>
<protein>
    <recommendedName>
        <fullName evidence="2">Thioredoxin domain-containing protein</fullName>
    </recommendedName>
</protein>
<dbReference type="PANTHER" id="PTHR42852">
    <property type="entry name" value="THIOL:DISULFIDE INTERCHANGE PROTEIN DSBE"/>
    <property type="match status" value="1"/>
</dbReference>
<feature type="chain" id="PRO_5045479501" description="Thioredoxin domain-containing protein" evidence="1">
    <location>
        <begin position="19"/>
        <end position="241"/>
    </location>
</feature>
<dbReference type="InterPro" id="IPR013766">
    <property type="entry name" value="Thioredoxin_domain"/>
</dbReference>
<evidence type="ECO:0000313" key="3">
    <source>
        <dbReference type="EMBL" id="GAA4268206.1"/>
    </source>
</evidence>
<sequence>MKVLITTLFFFISITSFSQSNYYTTDGKNRITEAELNKMLTDQVAKMSAIMGKQLYGSLTINDTETKKDSIISRVTFAISDTKPENKVNSGPMSDYKNKEFPKFDLNTLVEKKFNSEQLKGRPTMINFWFTRCAPCIDEMPVLNKIKEKYKDDFNFIAITYNKKKDVEEFLKKHQFDFKHLIGAKDFTNQLGIKSYPMNLFLDKNGILKYVKGGIPYESIEGEELKIGDGNEIIEIIEKLK</sequence>
<comment type="caution">
    <text evidence="3">The sequence shown here is derived from an EMBL/GenBank/DDBJ whole genome shotgun (WGS) entry which is preliminary data.</text>
</comment>
<dbReference type="SUPFAM" id="SSF52833">
    <property type="entry name" value="Thioredoxin-like"/>
    <property type="match status" value="1"/>
</dbReference>
<reference evidence="4" key="1">
    <citation type="journal article" date="2019" name="Int. J. Syst. Evol. Microbiol.">
        <title>The Global Catalogue of Microorganisms (GCM) 10K type strain sequencing project: providing services to taxonomists for standard genome sequencing and annotation.</title>
        <authorList>
            <consortium name="The Broad Institute Genomics Platform"/>
            <consortium name="The Broad Institute Genome Sequencing Center for Infectious Disease"/>
            <person name="Wu L."/>
            <person name="Ma J."/>
        </authorList>
    </citation>
    <scope>NUCLEOTIDE SEQUENCE [LARGE SCALE GENOMIC DNA]</scope>
    <source>
        <strain evidence="4">JCM 17452</strain>
    </source>
</reference>
<accession>A0ABP8E7H6</accession>
<dbReference type="CDD" id="cd02966">
    <property type="entry name" value="TlpA_like_family"/>
    <property type="match status" value="1"/>
</dbReference>
<feature type="domain" description="Thioredoxin" evidence="2">
    <location>
        <begin position="77"/>
        <end position="241"/>
    </location>
</feature>
<keyword evidence="1" id="KW-0732">Signal</keyword>
<dbReference type="InterPro" id="IPR036249">
    <property type="entry name" value="Thioredoxin-like_sf"/>
</dbReference>
<dbReference type="EMBL" id="BAABAV010000001">
    <property type="protein sequence ID" value="GAA4268206.1"/>
    <property type="molecule type" value="Genomic_DNA"/>
</dbReference>
<dbReference type="Pfam" id="PF08534">
    <property type="entry name" value="Redoxin"/>
    <property type="match status" value="1"/>
</dbReference>
<dbReference type="Proteomes" id="UP001500027">
    <property type="component" value="Unassembled WGS sequence"/>
</dbReference>
<feature type="signal peptide" evidence="1">
    <location>
        <begin position="1"/>
        <end position="18"/>
    </location>
</feature>
<evidence type="ECO:0000313" key="4">
    <source>
        <dbReference type="Proteomes" id="UP001500027"/>
    </source>
</evidence>
<dbReference type="PROSITE" id="PS51352">
    <property type="entry name" value="THIOREDOXIN_2"/>
    <property type="match status" value="1"/>
</dbReference>
<organism evidence="3 4">
    <name type="scientific">Hyunsoonleella aestuarii</name>
    <dbReference type="NCBI Taxonomy" id="912802"/>
    <lineage>
        <taxon>Bacteria</taxon>
        <taxon>Pseudomonadati</taxon>
        <taxon>Bacteroidota</taxon>
        <taxon>Flavobacteriia</taxon>
        <taxon>Flavobacteriales</taxon>
        <taxon>Flavobacteriaceae</taxon>
    </lineage>
</organism>
<dbReference type="PANTHER" id="PTHR42852:SF17">
    <property type="entry name" value="THIOREDOXIN-LIKE PROTEIN HI_1115"/>
    <property type="match status" value="1"/>
</dbReference>
<keyword evidence="4" id="KW-1185">Reference proteome</keyword>
<gene>
    <name evidence="3" type="ORF">GCM10022257_03070</name>
</gene>
<dbReference type="Gene3D" id="3.40.30.10">
    <property type="entry name" value="Glutaredoxin"/>
    <property type="match status" value="1"/>
</dbReference>
<dbReference type="RefSeq" id="WP_139001819.1">
    <property type="nucleotide sequence ID" value="NZ_BAABAV010000001.1"/>
</dbReference>
<name>A0ABP8E7H6_9FLAO</name>
<proteinExistence type="predicted"/>